<dbReference type="InterPro" id="IPR016181">
    <property type="entry name" value="Acyl_CoA_acyltransferase"/>
</dbReference>
<evidence type="ECO:0000313" key="3">
    <source>
        <dbReference type="Proteomes" id="UP000746535"/>
    </source>
</evidence>
<accession>A0ABX0YFM3</accession>
<dbReference type="SUPFAM" id="SSF55729">
    <property type="entry name" value="Acyl-CoA N-acyltransferases (Nat)"/>
    <property type="match status" value="1"/>
</dbReference>
<name>A0ABX0YFM3_9PSED</name>
<evidence type="ECO:0000259" key="1">
    <source>
        <dbReference type="PROSITE" id="PS51186"/>
    </source>
</evidence>
<protein>
    <submittedName>
        <fullName evidence="2">GNAT family N-acetyltransferase</fullName>
    </submittedName>
</protein>
<evidence type="ECO:0000313" key="2">
    <source>
        <dbReference type="EMBL" id="NJP02219.1"/>
    </source>
</evidence>
<dbReference type="InterPro" id="IPR000182">
    <property type="entry name" value="GNAT_dom"/>
</dbReference>
<comment type="caution">
    <text evidence="2">The sequence shown here is derived from an EMBL/GenBank/DDBJ whole genome shotgun (WGS) entry which is preliminary data.</text>
</comment>
<dbReference type="Proteomes" id="UP000746535">
    <property type="component" value="Unassembled WGS sequence"/>
</dbReference>
<dbReference type="PROSITE" id="PS51186">
    <property type="entry name" value="GNAT"/>
    <property type="match status" value="1"/>
</dbReference>
<feature type="domain" description="N-acetyltransferase" evidence="1">
    <location>
        <begin position="4"/>
        <end position="157"/>
    </location>
</feature>
<dbReference type="EMBL" id="JAAVJI010000009">
    <property type="protein sequence ID" value="NJP02219.1"/>
    <property type="molecule type" value="Genomic_DNA"/>
</dbReference>
<keyword evidence="3" id="KW-1185">Reference proteome</keyword>
<sequence>MTFCLVRTARLTDCVALRAVHANPAHGISVPADNDPDLCGLLATTLGRYPFLVAECNDTIVGFAYARAHKASLALRWSVDITVYMTPQGREAGMLRSLYRLLLEHLQEQGYLAVYAGLAVTDTAAIAAHEAFGFVHIGLGQALDMRGDAEYWCLTLGGAAPQATSRFPGFVRTFT</sequence>
<proteinExistence type="predicted"/>
<reference evidence="2 3" key="1">
    <citation type="submission" date="2020-03" db="EMBL/GenBank/DDBJ databases">
        <authorList>
            <person name="Wang L."/>
            <person name="He N."/>
            <person name="Li Y."/>
            <person name="Fang Y."/>
            <person name="Zhang F."/>
        </authorList>
    </citation>
    <scope>NUCLEOTIDE SEQUENCE [LARGE SCALE GENOMIC DNA]</scope>
    <source>
        <strain evidence="3">hsmgli-8</strain>
    </source>
</reference>
<dbReference type="Gene3D" id="3.40.630.30">
    <property type="match status" value="1"/>
</dbReference>
<dbReference type="RefSeq" id="WP_168084808.1">
    <property type="nucleotide sequence ID" value="NZ_JAAVJI010000009.1"/>
</dbReference>
<gene>
    <name evidence="2" type="ORF">HBH25_15320</name>
</gene>
<organism evidence="2 3">
    <name type="scientific">Pseudomonas quercus</name>
    <dbReference type="NCBI Taxonomy" id="2722792"/>
    <lineage>
        <taxon>Bacteria</taxon>
        <taxon>Pseudomonadati</taxon>
        <taxon>Pseudomonadota</taxon>
        <taxon>Gammaproteobacteria</taxon>
        <taxon>Pseudomonadales</taxon>
        <taxon>Pseudomonadaceae</taxon>
        <taxon>Pseudomonas</taxon>
    </lineage>
</organism>
<dbReference type="Pfam" id="PF13420">
    <property type="entry name" value="Acetyltransf_4"/>
    <property type="match status" value="1"/>
</dbReference>